<feature type="domain" description="TonB-dependent receptor plug" evidence="15">
    <location>
        <begin position="56"/>
        <end position="162"/>
    </location>
</feature>
<dbReference type="PANTHER" id="PTHR32552">
    <property type="entry name" value="FERRICHROME IRON RECEPTOR-RELATED"/>
    <property type="match status" value="1"/>
</dbReference>
<evidence type="ECO:0000256" key="9">
    <source>
        <dbReference type="ARBA" id="ARBA00023136"/>
    </source>
</evidence>
<keyword evidence="7" id="KW-0406">Ion transport</keyword>
<evidence type="ECO:0000256" key="6">
    <source>
        <dbReference type="ARBA" id="ARBA00023004"/>
    </source>
</evidence>
<keyword evidence="2 11" id="KW-0813">Transport</keyword>
<dbReference type="AlphaFoldDB" id="A0A975ISL4"/>
<feature type="domain" description="TonB-dependent receptor-like beta-barrel" evidence="14">
    <location>
        <begin position="269"/>
        <end position="739"/>
    </location>
</feature>
<keyword evidence="10 11" id="KW-0998">Cell outer membrane</keyword>
<evidence type="ECO:0000256" key="1">
    <source>
        <dbReference type="ARBA" id="ARBA00004571"/>
    </source>
</evidence>
<sequence length="775" mass="83238">MKQALVAGCALAVIAAASNAAAQTASPAAQSPSANGQLTTLSDIVVTAQRRSESLQRAALPVSAVSGAALVAGGVTRPSELTTIVPALQVAPAAGPSSLFYLRGVGNFNGNALSDPAIAFNFDGVYIGRPSSTSGFFYDIDRVEVLKGPQGTLYGRNATGGAINVISQKPVLGQYSGDASVAYGNYSAVRADGDVNIPMGDDAALRAAASYVRHDGYMKDGTDDQDDLGGRLSFRWEPSKAVSVNLVADYFHQGGKGVGGTPVQLGIDGRPGFLSPAGQAFTAAQPDLLLGQAFTPFSTRPHLNDSYWGISSTIDWRTPIGTVTLVPAWRDSSLNFLSDTPGFYLWQREHDRQGSLEARLTSGDEHPLRYLLGAFYYNETNEVPQFYVNQQANVNLDTYKQSDENEAVFGRLTYAVTHDFRLSVGARYTYETKDLSGSLSGDLRPCVLATGCPGASPIPLSLTLPPPNFNPVAGAGTLTIPSFVGDLGANALHRTFDKVTYRVGADWDVTAHNLVYASFETGFKSGGFFFTSDNGVYRPETIEAFTLGSKNRFLDNRLQLNLEAFYWRYRDQQISHLVDDSAGQSVFATQNVGQASYKGVEIDTRYKLSATTELNADVQYLDATYDSFVYQTPNLNGGFANGTGCPNLVAPGASYTINCSGKTPPYAPAWTINLGGEQTVYLGEGRLTGDLRAHWQSKTLTGLEFLASEYQAAYWNVDAQLAYAFPGGRYTVTLYGDNLFDKTTIGNTFPTPFSLFTSATLRPPRTYGVRLSGKF</sequence>
<evidence type="ECO:0000256" key="8">
    <source>
        <dbReference type="ARBA" id="ARBA00023077"/>
    </source>
</evidence>
<keyword evidence="16" id="KW-0675">Receptor</keyword>
<keyword evidence="3 11" id="KW-1134">Transmembrane beta strand</keyword>
<evidence type="ECO:0000256" key="4">
    <source>
        <dbReference type="ARBA" id="ARBA00022496"/>
    </source>
</evidence>
<evidence type="ECO:0000259" key="14">
    <source>
        <dbReference type="Pfam" id="PF00593"/>
    </source>
</evidence>
<organism evidence="16 17">
    <name type="scientific">Phenylobacterium montanum</name>
    <dbReference type="NCBI Taxonomy" id="2823693"/>
    <lineage>
        <taxon>Bacteria</taxon>
        <taxon>Pseudomonadati</taxon>
        <taxon>Pseudomonadota</taxon>
        <taxon>Alphaproteobacteria</taxon>
        <taxon>Caulobacterales</taxon>
        <taxon>Caulobacteraceae</taxon>
        <taxon>Phenylobacterium</taxon>
    </lineage>
</organism>
<dbReference type="Pfam" id="PF00593">
    <property type="entry name" value="TonB_dep_Rec_b-barrel"/>
    <property type="match status" value="1"/>
</dbReference>
<evidence type="ECO:0000256" key="13">
    <source>
        <dbReference type="SAM" id="SignalP"/>
    </source>
</evidence>
<evidence type="ECO:0000256" key="2">
    <source>
        <dbReference type="ARBA" id="ARBA00022448"/>
    </source>
</evidence>
<keyword evidence="4" id="KW-0410">Iron transport</keyword>
<dbReference type="InterPro" id="IPR000531">
    <property type="entry name" value="Beta-barrel_TonB"/>
</dbReference>
<dbReference type="Pfam" id="PF07715">
    <property type="entry name" value="Plug"/>
    <property type="match status" value="1"/>
</dbReference>
<protein>
    <submittedName>
        <fullName evidence="16">TonB-dependent receptor</fullName>
    </submittedName>
</protein>
<keyword evidence="8 12" id="KW-0798">TonB box</keyword>
<reference evidence="16" key="1">
    <citation type="submission" date="2021-04" db="EMBL/GenBank/DDBJ databases">
        <title>The complete genome sequence of Caulobacter sp. S6.</title>
        <authorList>
            <person name="Tang Y."/>
            <person name="Ouyang W."/>
            <person name="Liu Q."/>
            <person name="Huang B."/>
            <person name="Guo Z."/>
            <person name="Lei P."/>
        </authorList>
    </citation>
    <scope>NUCLEOTIDE SEQUENCE</scope>
    <source>
        <strain evidence="16">S6</strain>
    </source>
</reference>
<dbReference type="InterPro" id="IPR012910">
    <property type="entry name" value="Plug_dom"/>
</dbReference>
<keyword evidence="9 11" id="KW-0472">Membrane</keyword>
<evidence type="ECO:0000256" key="7">
    <source>
        <dbReference type="ARBA" id="ARBA00023065"/>
    </source>
</evidence>
<evidence type="ECO:0000256" key="11">
    <source>
        <dbReference type="PROSITE-ProRule" id="PRU01360"/>
    </source>
</evidence>
<gene>
    <name evidence="16" type="ORF">KCG34_12550</name>
</gene>
<dbReference type="PANTHER" id="PTHR32552:SF81">
    <property type="entry name" value="TONB-DEPENDENT OUTER MEMBRANE RECEPTOR"/>
    <property type="match status" value="1"/>
</dbReference>
<name>A0A975ISL4_9CAUL</name>
<evidence type="ECO:0000313" key="16">
    <source>
        <dbReference type="EMBL" id="QUD85937.1"/>
    </source>
</evidence>
<feature type="chain" id="PRO_5037471159" evidence="13">
    <location>
        <begin position="23"/>
        <end position="775"/>
    </location>
</feature>
<dbReference type="RefSeq" id="WP_211935989.1">
    <property type="nucleotide sequence ID" value="NZ_CP073078.1"/>
</dbReference>
<dbReference type="InterPro" id="IPR039426">
    <property type="entry name" value="TonB-dep_rcpt-like"/>
</dbReference>
<dbReference type="EMBL" id="CP073078">
    <property type="protein sequence ID" value="QUD85937.1"/>
    <property type="molecule type" value="Genomic_DNA"/>
</dbReference>
<dbReference type="KEGG" id="caul:KCG34_12550"/>
<keyword evidence="13" id="KW-0732">Signal</keyword>
<dbReference type="InterPro" id="IPR036942">
    <property type="entry name" value="Beta-barrel_TonB_sf"/>
</dbReference>
<evidence type="ECO:0000256" key="3">
    <source>
        <dbReference type="ARBA" id="ARBA00022452"/>
    </source>
</evidence>
<evidence type="ECO:0000256" key="10">
    <source>
        <dbReference type="ARBA" id="ARBA00023237"/>
    </source>
</evidence>
<evidence type="ECO:0000259" key="15">
    <source>
        <dbReference type="Pfam" id="PF07715"/>
    </source>
</evidence>
<keyword evidence="5 11" id="KW-0812">Transmembrane</keyword>
<evidence type="ECO:0000256" key="5">
    <source>
        <dbReference type="ARBA" id="ARBA00022692"/>
    </source>
</evidence>
<feature type="signal peptide" evidence="13">
    <location>
        <begin position="1"/>
        <end position="22"/>
    </location>
</feature>
<keyword evidence="6" id="KW-0408">Iron</keyword>
<dbReference type="SUPFAM" id="SSF56935">
    <property type="entry name" value="Porins"/>
    <property type="match status" value="1"/>
</dbReference>
<dbReference type="Gene3D" id="2.40.170.20">
    <property type="entry name" value="TonB-dependent receptor, beta-barrel domain"/>
    <property type="match status" value="1"/>
</dbReference>
<evidence type="ECO:0000256" key="12">
    <source>
        <dbReference type="RuleBase" id="RU003357"/>
    </source>
</evidence>
<dbReference type="GO" id="GO:0006826">
    <property type="term" value="P:iron ion transport"/>
    <property type="evidence" value="ECO:0007669"/>
    <property type="project" value="UniProtKB-KW"/>
</dbReference>
<dbReference type="Proteomes" id="UP000676409">
    <property type="component" value="Chromosome"/>
</dbReference>
<accession>A0A975ISL4</accession>
<keyword evidence="17" id="KW-1185">Reference proteome</keyword>
<proteinExistence type="inferred from homology"/>
<evidence type="ECO:0000313" key="17">
    <source>
        <dbReference type="Proteomes" id="UP000676409"/>
    </source>
</evidence>
<dbReference type="GO" id="GO:0009279">
    <property type="term" value="C:cell outer membrane"/>
    <property type="evidence" value="ECO:0007669"/>
    <property type="project" value="UniProtKB-SubCell"/>
</dbReference>
<comment type="similarity">
    <text evidence="11 12">Belongs to the TonB-dependent receptor family.</text>
</comment>
<dbReference type="PROSITE" id="PS52016">
    <property type="entry name" value="TONB_DEPENDENT_REC_3"/>
    <property type="match status" value="1"/>
</dbReference>
<comment type="subcellular location">
    <subcellularLocation>
        <location evidence="1 11">Cell outer membrane</location>
        <topology evidence="1 11">Multi-pass membrane protein</topology>
    </subcellularLocation>
</comment>